<name>A0ABR4EUP9_9PEZI</name>
<evidence type="ECO:0000313" key="2">
    <source>
        <dbReference type="EMBL" id="KAL2286170.1"/>
    </source>
</evidence>
<comment type="caution">
    <text evidence="2">The sequence shown here is derived from an EMBL/GenBank/DDBJ whole genome shotgun (WGS) entry which is preliminary data.</text>
</comment>
<dbReference type="Proteomes" id="UP001600888">
    <property type="component" value="Unassembled WGS sequence"/>
</dbReference>
<dbReference type="EMBL" id="JBAWTH010000025">
    <property type="protein sequence ID" value="KAL2286170.1"/>
    <property type="molecule type" value="Genomic_DNA"/>
</dbReference>
<keyword evidence="1" id="KW-1133">Transmembrane helix</keyword>
<organism evidence="2 3">
    <name type="scientific">Diaporthe vaccinii</name>
    <dbReference type="NCBI Taxonomy" id="105482"/>
    <lineage>
        <taxon>Eukaryota</taxon>
        <taxon>Fungi</taxon>
        <taxon>Dikarya</taxon>
        <taxon>Ascomycota</taxon>
        <taxon>Pezizomycotina</taxon>
        <taxon>Sordariomycetes</taxon>
        <taxon>Sordariomycetidae</taxon>
        <taxon>Diaporthales</taxon>
        <taxon>Diaporthaceae</taxon>
        <taxon>Diaporthe</taxon>
        <taxon>Diaporthe eres species complex</taxon>
    </lineage>
</organism>
<gene>
    <name evidence="2" type="ORF">FJTKL_07007</name>
</gene>
<evidence type="ECO:0000256" key="1">
    <source>
        <dbReference type="SAM" id="Phobius"/>
    </source>
</evidence>
<keyword evidence="1" id="KW-0812">Transmembrane</keyword>
<accession>A0ABR4EUP9</accession>
<keyword evidence="1" id="KW-0472">Membrane</keyword>
<sequence>MSATAKDLFPLSKTTHQDLINLCEALFGWRPCAEWIAKGKCEATDSPASHRHPNLQTFFDHYKYVTANYLPEVVGSSNAALQSHGDLLDIVKFIRDRPHIARSVLTSDYFQQKAKLTTGQDAPSLADQEQAFNIAVRIMVMVLPSAENQSDGLLEAGLQPTVWMNEQSLMQFISSSFPQREHPALKQSGELAAMAKVRLASITARRLQNLAHLEIIPTSDMRNHLLLDEKRGAIAVFHFTSFLKENLSVGTIPSALVLETLVTTKEILFSDDAHSHAMLQNLVSKKGFDPDILRIVDSPEYVVAVRKPINYVYWGTRLMELHDELENPTPRGFMATWLERKSGARYMMLATIAGLAFAILLGIVGVGLSAFQAWIGWQQWKHPV</sequence>
<evidence type="ECO:0000313" key="3">
    <source>
        <dbReference type="Proteomes" id="UP001600888"/>
    </source>
</evidence>
<keyword evidence="3" id="KW-1185">Reference proteome</keyword>
<feature type="transmembrane region" description="Helical" evidence="1">
    <location>
        <begin position="346"/>
        <end position="375"/>
    </location>
</feature>
<reference evidence="2 3" key="1">
    <citation type="submission" date="2024-03" db="EMBL/GenBank/DDBJ databases">
        <title>A high-quality draft genome sequence of Diaporthe vaccinii, a causative agent of upright dieback and viscid rot disease in cranberry plants.</title>
        <authorList>
            <person name="Sarrasin M."/>
            <person name="Lang B.F."/>
            <person name="Burger G."/>
        </authorList>
    </citation>
    <scope>NUCLEOTIDE SEQUENCE [LARGE SCALE GENOMIC DNA]</scope>
    <source>
        <strain evidence="2 3">IS7</strain>
    </source>
</reference>
<proteinExistence type="predicted"/>
<protein>
    <submittedName>
        <fullName evidence="2">Uncharacterized protein</fullName>
    </submittedName>
</protein>